<dbReference type="GeneID" id="92049547"/>
<accession>A0ABR1V2K7</accession>
<gene>
    <name evidence="1" type="ORF">PG997_012173</name>
</gene>
<dbReference type="EMBL" id="JAQQWN010000009">
    <property type="protein sequence ID" value="KAK8065426.1"/>
    <property type="molecule type" value="Genomic_DNA"/>
</dbReference>
<protein>
    <submittedName>
        <fullName evidence="1">Uncharacterized protein</fullName>
    </submittedName>
</protein>
<proteinExistence type="predicted"/>
<evidence type="ECO:0000313" key="1">
    <source>
        <dbReference type="EMBL" id="KAK8065426.1"/>
    </source>
</evidence>
<comment type="caution">
    <text evidence="1">The sequence shown here is derived from an EMBL/GenBank/DDBJ whole genome shotgun (WGS) entry which is preliminary data.</text>
</comment>
<evidence type="ECO:0000313" key="2">
    <source>
        <dbReference type="Proteomes" id="UP001433268"/>
    </source>
</evidence>
<dbReference type="Proteomes" id="UP001433268">
    <property type="component" value="Unassembled WGS sequence"/>
</dbReference>
<reference evidence="1 2" key="1">
    <citation type="submission" date="2023-01" db="EMBL/GenBank/DDBJ databases">
        <title>Analysis of 21 Apiospora genomes using comparative genomics revels a genus with tremendous synthesis potential of carbohydrate active enzymes and secondary metabolites.</title>
        <authorList>
            <person name="Sorensen T."/>
        </authorList>
    </citation>
    <scope>NUCLEOTIDE SEQUENCE [LARGE SCALE GENOMIC DNA]</scope>
    <source>
        <strain evidence="1 2">CBS 114990</strain>
    </source>
</reference>
<keyword evidence="2" id="KW-1185">Reference proteome</keyword>
<sequence>MDPNATARLATGSLSMGLYHYDLVMRRLSLLGIHCRLQMIMIFMNEQNCAPEDIDPEVLCVIAHLLADMGRAIDDIEACVAHDAREGAIATAGDEDHIRKVMSLFFDVREVIDDFLA</sequence>
<name>A0ABR1V2K7_9PEZI</name>
<organism evidence="1 2">
    <name type="scientific">Apiospora hydei</name>
    <dbReference type="NCBI Taxonomy" id="1337664"/>
    <lineage>
        <taxon>Eukaryota</taxon>
        <taxon>Fungi</taxon>
        <taxon>Dikarya</taxon>
        <taxon>Ascomycota</taxon>
        <taxon>Pezizomycotina</taxon>
        <taxon>Sordariomycetes</taxon>
        <taxon>Xylariomycetidae</taxon>
        <taxon>Amphisphaeriales</taxon>
        <taxon>Apiosporaceae</taxon>
        <taxon>Apiospora</taxon>
    </lineage>
</organism>
<dbReference type="RefSeq" id="XP_066662179.1">
    <property type="nucleotide sequence ID" value="XM_066816487.1"/>
</dbReference>